<name>A0A6A6FYX7_9PEZI</name>
<evidence type="ECO:0000256" key="4">
    <source>
        <dbReference type="ARBA" id="ARBA00023242"/>
    </source>
</evidence>
<keyword evidence="7" id="KW-1185">Reference proteome</keyword>
<dbReference type="InterPro" id="IPR028160">
    <property type="entry name" value="Slx9-like"/>
</dbReference>
<keyword evidence="4" id="KW-0539">Nucleus</keyword>
<dbReference type="GO" id="GO:0030686">
    <property type="term" value="C:90S preribosome"/>
    <property type="evidence" value="ECO:0007669"/>
    <property type="project" value="InterPro"/>
</dbReference>
<reference evidence="7" key="1">
    <citation type="journal article" date="2020" name="Stud. Mycol.">
        <title>101 Dothideomycetes genomes: A test case for predicting lifestyles and emergence of pathogens.</title>
        <authorList>
            <person name="Haridas S."/>
            <person name="Albert R."/>
            <person name="Binder M."/>
            <person name="Bloem J."/>
            <person name="LaButti K."/>
            <person name="Salamov A."/>
            <person name="Andreopoulos B."/>
            <person name="Baker S."/>
            <person name="Barry K."/>
            <person name="Bills G."/>
            <person name="Bluhm B."/>
            <person name="Cannon C."/>
            <person name="Castanera R."/>
            <person name="Culley D."/>
            <person name="Daum C."/>
            <person name="Ezra D."/>
            <person name="Gonzalez J."/>
            <person name="Henrissat B."/>
            <person name="Kuo A."/>
            <person name="Liang C."/>
            <person name="Lipzen A."/>
            <person name="Lutzoni F."/>
            <person name="Magnuson J."/>
            <person name="Mondo S."/>
            <person name="Nolan M."/>
            <person name="Ohm R."/>
            <person name="Pangilinan J."/>
            <person name="Park H.-J."/>
            <person name="Ramirez L."/>
            <person name="Alfaro M."/>
            <person name="Sun H."/>
            <person name="Tritt A."/>
            <person name="Yoshinaga Y."/>
            <person name="Zwiers L.-H."/>
            <person name="Turgeon B."/>
            <person name="Goodwin S."/>
            <person name="Spatafora J."/>
            <person name="Crous P."/>
            <person name="Grigoriev I."/>
        </authorList>
    </citation>
    <scope>NUCLEOTIDE SEQUENCE [LARGE SCALE GENOMIC DNA]</scope>
    <source>
        <strain evidence="7">CECT 20119</strain>
    </source>
</reference>
<organism evidence="6 7">
    <name type="scientific">Elsinoe ampelina</name>
    <dbReference type="NCBI Taxonomy" id="302913"/>
    <lineage>
        <taxon>Eukaryota</taxon>
        <taxon>Fungi</taxon>
        <taxon>Dikarya</taxon>
        <taxon>Ascomycota</taxon>
        <taxon>Pezizomycotina</taxon>
        <taxon>Dothideomycetes</taxon>
        <taxon>Dothideomycetidae</taxon>
        <taxon>Myriangiales</taxon>
        <taxon>Elsinoaceae</taxon>
        <taxon>Elsinoe</taxon>
    </lineage>
</organism>
<dbReference type="GO" id="GO:0030688">
    <property type="term" value="C:preribosome, small subunit precursor"/>
    <property type="evidence" value="ECO:0007669"/>
    <property type="project" value="InterPro"/>
</dbReference>
<dbReference type="AlphaFoldDB" id="A0A6A6FYX7"/>
<comment type="subcellular location">
    <subcellularLocation>
        <location evidence="1">Nucleus</location>
        <location evidence="1">Nucleolus</location>
    </subcellularLocation>
</comment>
<proteinExistence type="inferred from homology"/>
<feature type="compositionally biased region" description="Acidic residues" evidence="5">
    <location>
        <begin position="111"/>
        <end position="125"/>
    </location>
</feature>
<dbReference type="Proteomes" id="UP000799538">
    <property type="component" value="Unassembled WGS sequence"/>
</dbReference>
<evidence type="ECO:0000256" key="3">
    <source>
        <dbReference type="ARBA" id="ARBA00021321"/>
    </source>
</evidence>
<evidence type="ECO:0000313" key="6">
    <source>
        <dbReference type="EMBL" id="KAF2218641.1"/>
    </source>
</evidence>
<feature type="compositionally biased region" description="Basic residues" evidence="5">
    <location>
        <begin position="1"/>
        <end position="16"/>
    </location>
</feature>
<evidence type="ECO:0000256" key="2">
    <source>
        <dbReference type="ARBA" id="ARBA00011022"/>
    </source>
</evidence>
<dbReference type="EMBL" id="ML992533">
    <property type="protein sequence ID" value="KAF2218641.1"/>
    <property type="molecule type" value="Genomic_DNA"/>
</dbReference>
<evidence type="ECO:0000313" key="7">
    <source>
        <dbReference type="Proteomes" id="UP000799538"/>
    </source>
</evidence>
<dbReference type="GO" id="GO:0005730">
    <property type="term" value="C:nucleolus"/>
    <property type="evidence" value="ECO:0007669"/>
    <property type="project" value="UniProtKB-SubCell"/>
</dbReference>
<gene>
    <name evidence="6" type="ORF">BDZ85DRAFT_269986</name>
</gene>
<sequence length="222" mass="24377">MAPIRKNARTRMRAKAAPKTSDSTAKNARLRDSAELEVGIGPDDSPFSSFGTNKKDRQRMRHSALLHRISKTAPGAQVKKRRRPSKKLAADLDGLLGALPDVPDATQAGNDEADEWEGISDDEDESSVKLPGDLGRIARVRRRKGNTTAKMEMKSIKSRPGAMKKKAQLEMAEKDRFAKNMAQMAPSIHGDGAQVQSADRWSSLRAFIGQTMQQSPLFKNPA</sequence>
<feature type="compositionally biased region" description="Basic residues" evidence="5">
    <location>
        <begin position="56"/>
        <end position="70"/>
    </location>
</feature>
<dbReference type="GO" id="GO:0000462">
    <property type="term" value="P:maturation of SSU-rRNA from tricistronic rRNA transcript (SSU-rRNA, 5.8S rRNA, LSU-rRNA)"/>
    <property type="evidence" value="ECO:0007669"/>
    <property type="project" value="InterPro"/>
</dbReference>
<accession>A0A6A6FYX7</accession>
<comment type="similarity">
    <text evidence="2">Belongs to the SLX9 family.</text>
</comment>
<protein>
    <recommendedName>
        <fullName evidence="3">Ribosome biogenesis protein SLX9</fullName>
    </recommendedName>
</protein>
<evidence type="ECO:0000256" key="1">
    <source>
        <dbReference type="ARBA" id="ARBA00004604"/>
    </source>
</evidence>
<evidence type="ECO:0000256" key="5">
    <source>
        <dbReference type="SAM" id="MobiDB-lite"/>
    </source>
</evidence>
<feature type="region of interest" description="Disordered" evidence="5">
    <location>
        <begin position="1"/>
        <end position="164"/>
    </location>
</feature>
<dbReference type="OrthoDB" id="5429132at2759"/>
<dbReference type="Pfam" id="PF15341">
    <property type="entry name" value="SLX9"/>
    <property type="match status" value="1"/>
</dbReference>